<evidence type="ECO:0000256" key="4">
    <source>
        <dbReference type="ARBA" id="ARBA00022771"/>
    </source>
</evidence>
<feature type="domain" description="C2H2-type" evidence="11">
    <location>
        <begin position="84"/>
        <end position="112"/>
    </location>
</feature>
<keyword evidence="6" id="KW-0805">Transcription regulation</keyword>
<evidence type="ECO:0000256" key="1">
    <source>
        <dbReference type="ARBA" id="ARBA00004123"/>
    </source>
</evidence>
<comment type="subcellular location">
    <subcellularLocation>
        <location evidence="1">Nucleus</location>
    </subcellularLocation>
</comment>
<dbReference type="GO" id="GO:0003677">
    <property type="term" value="F:DNA binding"/>
    <property type="evidence" value="ECO:0007669"/>
    <property type="project" value="UniProtKB-KW"/>
</dbReference>
<dbReference type="FunFam" id="3.30.160.60:FF:000624">
    <property type="entry name" value="zinc finger protein 697"/>
    <property type="match status" value="1"/>
</dbReference>
<dbReference type="OrthoDB" id="6423505at2759"/>
<dbReference type="Pfam" id="PF00096">
    <property type="entry name" value="zf-C2H2"/>
    <property type="match status" value="2"/>
</dbReference>
<reference evidence="12 13" key="1">
    <citation type="journal article" date="2020" name="Cell">
        <title>Large-Scale Comparative Analyses of Tick Genomes Elucidate Their Genetic Diversity and Vector Capacities.</title>
        <authorList>
            <consortium name="Tick Genome and Microbiome Consortium (TIGMIC)"/>
            <person name="Jia N."/>
            <person name="Wang J."/>
            <person name="Shi W."/>
            <person name="Du L."/>
            <person name="Sun Y."/>
            <person name="Zhan W."/>
            <person name="Jiang J.F."/>
            <person name="Wang Q."/>
            <person name="Zhang B."/>
            <person name="Ji P."/>
            <person name="Bell-Sakyi L."/>
            <person name="Cui X.M."/>
            <person name="Yuan T.T."/>
            <person name="Jiang B.G."/>
            <person name="Yang W.F."/>
            <person name="Lam T.T."/>
            <person name="Chang Q.C."/>
            <person name="Ding S.J."/>
            <person name="Wang X.J."/>
            <person name="Zhu J.G."/>
            <person name="Ruan X.D."/>
            <person name="Zhao L."/>
            <person name="Wei J.T."/>
            <person name="Ye R.Z."/>
            <person name="Que T.C."/>
            <person name="Du C.H."/>
            <person name="Zhou Y.H."/>
            <person name="Cheng J.X."/>
            <person name="Dai P.F."/>
            <person name="Guo W.B."/>
            <person name="Han X.H."/>
            <person name="Huang E.J."/>
            <person name="Li L.F."/>
            <person name="Wei W."/>
            <person name="Gao Y.C."/>
            <person name="Liu J.Z."/>
            <person name="Shao H.Z."/>
            <person name="Wang X."/>
            <person name="Wang C.C."/>
            <person name="Yang T.C."/>
            <person name="Huo Q.B."/>
            <person name="Li W."/>
            <person name="Chen H.Y."/>
            <person name="Chen S.E."/>
            <person name="Zhou L.G."/>
            <person name="Ni X.B."/>
            <person name="Tian J.H."/>
            <person name="Sheng Y."/>
            <person name="Liu T."/>
            <person name="Pan Y.S."/>
            <person name="Xia L.Y."/>
            <person name="Li J."/>
            <person name="Zhao F."/>
            <person name="Cao W.C."/>
        </authorList>
    </citation>
    <scope>NUCLEOTIDE SEQUENCE [LARGE SCALE GENOMIC DNA]</scope>
    <source>
        <strain evidence="12">HaeL-2018</strain>
    </source>
</reference>
<evidence type="ECO:0000256" key="3">
    <source>
        <dbReference type="ARBA" id="ARBA00022737"/>
    </source>
</evidence>
<dbReference type="PANTHER" id="PTHR16515:SF57">
    <property type="entry name" value="ZINC FINGER PROTEIN 154-LIKE"/>
    <property type="match status" value="1"/>
</dbReference>
<dbReference type="Proteomes" id="UP000821853">
    <property type="component" value="Chromosome 8"/>
</dbReference>
<feature type="domain" description="C2H2-type" evidence="11">
    <location>
        <begin position="55"/>
        <end position="83"/>
    </location>
</feature>
<dbReference type="GO" id="GO:0005634">
    <property type="term" value="C:nucleus"/>
    <property type="evidence" value="ECO:0007669"/>
    <property type="project" value="UniProtKB-SubCell"/>
</dbReference>
<dbReference type="FunFam" id="3.30.160.60:FF:001450">
    <property type="entry name" value="zinc finger protein 774"/>
    <property type="match status" value="1"/>
</dbReference>
<evidence type="ECO:0000313" key="12">
    <source>
        <dbReference type="EMBL" id="KAH9379981.1"/>
    </source>
</evidence>
<accession>A0A9J6GWX7</accession>
<proteinExistence type="predicted"/>
<dbReference type="FunFam" id="3.30.160.60:FF:000538">
    <property type="entry name" value="zinc finger protein 853"/>
    <property type="match status" value="1"/>
</dbReference>
<dbReference type="VEuPathDB" id="VectorBase:HLOH_065132"/>
<dbReference type="Pfam" id="PF16622">
    <property type="entry name" value="zf-C2H2_11"/>
    <property type="match status" value="1"/>
</dbReference>
<gene>
    <name evidence="12" type="ORF">HPB48_023025</name>
</gene>
<dbReference type="EMBL" id="JABSTR010000010">
    <property type="protein sequence ID" value="KAH9379981.1"/>
    <property type="molecule type" value="Genomic_DNA"/>
</dbReference>
<evidence type="ECO:0000256" key="8">
    <source>
        <dbReference type="ARBA" id="ARBA00023163"/>
    </source>
</evidence>
<dbReference type="InterPro" id="IPR013087">
    <property type="entry name" value="Znf_C2H2_type"/>
</dbReference>
<dbReference type="SMART" id="SM00355">
    <property type="entry name" value="ZnF_C2H2"/>
    <property type="match status" value="5"/>
</dbReference>
<keyword evidence="5" id="KW-0862">Zinc</keyword>
<keyword evidence="3" id="KW-0677">Repeat</keyword>
<sequence>MRLLLRGLEQWLDICWILCLCQSVLSSVLFFPRNLNPASANVARHERTHTGERPFVCQLCRKGFTLAQHLRNHRRAVHARERPHECQVCGQRFTCASNLARHRRLVHKPGGPSFACPQCGKGFARKDNLDTHLLTHTGERPHACATCGARFTQLGHMKTHVMVVHHRQYPHRCPHCGIGQWSVGNLRRHLRARHRGGGKGTAGESEE</sequence>
<dbReference type="AlphaFoldDB" id="A0A9J6GWX7"/>
<evidence type="ECO:0000313" key="13">
    <source>
        <dbReference type="Proteomes" id="UP000821853"/>
    </source>
</evidence>
<evidence type="ECO:0000256" key="5">
    <source>
        <dbReference type="ARBA" id="ARBA00022833"/>
    </source>
</evidence>
<name>A0A9J6GWX7_HAELO</name>
<dbReference type="GO" id="GO:0008270">
    <property type="term" value="F:zinc ion binding"/>
    <property type="evidence" value="ECO:0007669"/>
    <property type="project" value="UniProtKB-KW"/>
</dbReference>
<keyword evidence="13" id="KW-1185">Reference proteome</keyword>
<evidence type="ECO:0000256" key="10">
    <source>
        <dbReference type="PROSITE-ProRule" id="PRU00042"/>
    </source>
</evidence>
<keyword evidence="9" id="KW-0539">Nucleus</keyword>
<evidence type="ECO:0000256" key="9">
    <source>
        <dbReference type="ARBA" id="ARBA00023242"/>
    </source>
</evidence>
<keyword evidence="8" id="KW-0804">Transcription</keyword>
<keyword evidence="7" id="KW-0238">DNA-binding</keyword>
<dbReference type="InterPro" id="IPR050331">
    <property type="entry name" value="Zinc_finger"/>
</dbReference>
<organism evidence="12 13">
    <name type="scientific">Haemaphysalis longicornis</name>
    <name type="common">Bush tick</name>
    <dbReference type="NCBI Taxonomy" id="44386"/>
    <lineage>
        <taxon>Eukaryota</taxon>
        <taxon>Metazoa</taxon>
        <taxon>Ecdysozoa</taxon>
        <taxon>Arthropoda</taxon>
        <taxon>Chelicerata</taxon>
        <taxon>Arachnida</taxon>
        <taxon>Acari</taxon>
        <taxon>Parasitiformes</taxon>
        <taxon>Ixodida</taxon>
        <taxon>Ixodoidea</taxon>
        <taxon>Ixodidae</taxon>
        <taxon>Haemaphysalinae</taxon>
        <taxon>Haemaphysalis</taxon>
    </lineage>
</organism>
<dbReference type="OMA" id="DICWILC"/>
<keyword evidence="2" id="KW-0479">Metal-binding</keyword>
<dbReference type="PROSITE" id="PS50157">
    <property type="entry name" value="ZINC_FINGER_C2H2_2"/>
    <property type="match status" value="4"/>
</dbReference>
<evidence type="ECO:0000256" key="2">
    <source>
        <dbReference type="ARBA" id="ARBA00022723"/>
    </source>
</evidence>
<dbReference type="SUPFAM" id="SSF57667">
    <property type="entry name" value="beta-beta-alpha zinc fingers"/>
    <property type="match status" value="3"/>
</dbReference>
<evidence type="ECO:0000256" key="6">
    <source>
        <dbReference type="ARBA" id="ARBA00023015"/>
    </source>
</evidence>
<comment type="caution">
    <text evidence="12">The sequence shown here is derived from an EMBL/GenBank/DDBJ whole genome shotgun (WGS) entry which is preliminary data.</text>
</comment>
<dbReference type="InterPro" id="IPR036236">
    <property type="entry name" value="Znf_C2H2_sf"/>
</dbReference>
<dbReference type="Gene3D" id="3.30.160.60">
    <property type="entry name" value="Classic Zinc Finger"/>
    <property type="match status" value="4"/>
</dbReference>
<dbReference type="InterPro" id="IPR041697">
    <property type="entry name" value="Znf-C2H2_11"/>
</dbReference>
<dbReference type="FunFam" id="3.30.160.60:FF:001325">
    <property type="entry name" value="zinc finger protein 200"/>
    <property type="match status" value="1"/>
</dbReference>
<keyword evidence="4 10" id="KW-0863">Zinc-finger</keyword>
<dbReference type="PROSITE" id="PS00028">
    <property type="entry name" value="ZINC_FINGER_C2H2_1"/>
    <property type="match status" value="4"/>
</dbReference>
<feature type="domain" description="C2H2-type" evidence="11">
    <location>
        <begin position="142"/>
        <end position="170"/>
    </location>
</feature>
<evidence type="ECO:0000259" key="11">
    <source>
        <dbReference type="PROSITE" id="PS50157"/>
    </source>
</evidence>
<dbReference type="GO" id="GO:0010468">
    <property type="term" value="P:regulation of gene expression"/>
    <property type="evidence" value="ECO:0007669"/>
    <property type="project" value="TreeGrafter"/>
</dbReference>
<feature type="domain" description="C2H2-type" evidence="11">
    <location>
        <begin position="114"/>
        <end position="141"/>
    </location>
</feature>
<evidence type="ECO:0000256" key="7">
    <source>
        <dbReference type="ARBA" id="ARBA00023125"/>
    </source>
</evidence>
<protein>
    <recommendedName>
        <fullName evidence="11">C2H2-type domain-containing protein</fullName>
    </recommendedName>
</protein>
<dbReference type="PANTHER" id="PTHR16515">
    <property type="entry name" value="PR DOMAIN ZINC FINGER PROTEIN"/>
    <property type="match status" value="1"/>
</dbReference>